<keyword evidence="2" id="KW-0732">Signal</keyword>
<dbReference type="Proteomes" id="UP001629288">
    <property type="component" value="Unassembled WGS sequence"/>
</dbReference>
<protein>
    <submittedName>
        <fullName evidence="3">DUF4148 domain-containing protein</fullName>
    </submittedName>
</protein>
<organism evidence="3 4">
    <name type="scientific">Paraburkholderia strydomiana</name>
    <dbReference type="NCBI Taxonomy" id="1245417"/>
    <lineage>
        <taxon>Bacteria</taxon>
        <taxon>Pseudomonadati</taxon>
        <taxon>Pseudomonadota</taxon>
        <taxon>Betaproteobacteria</taxon>
        <taxon>Burkholderiales</taxon>
        <taxon>Burkholderiaceae</taxon>
        <taxon>Paraburkholderia</taxon>
    </lineage>
</organism>
<feature type="chain" id="PRO_5045734930" evidence="2">
    <location>
        <begin position="26"/>
        <end position="103"/>
    </location>
</feature>
<evidence type="ECO:0000256" key="2">
    <source>
        <dbReference type="SAM" id="SignalP"/>
    </source>
</evidence>
<reference evidence="3 4" key="1">
    <citation type="journal article" date="2024" name="Chem. Sci.">
        <title>Discovery of megapolipeptins by genome mining of a Burkholderiales bacteria collection.</title>
        <authorList>
            <person name="Paulo B.S."/>
            <person name="Recchia M.J.J."/>
            <person name="Lee S."/>
            <person name="Fergusson C.H."/>
            <person name="Romanowski S.B."/>
            <person name="Hernandez A."/>
            <person name="Krull N."/>
            <person name="Liu D.Y."/>
            <person name="Cavanagh H."/>
            <person name="Bos A."/>
            <person name="Gray C.A."/>
            <person name="Murphy B.T."/>
            <person name="Linington R.G."/>
            <person name="Eustaquio A.S."/>
        </authorList>
    </citation>
    <scope>NUCLEOTIDE SEQUENCE [LARGE SCALE GENOMIC DNA]</scope>
    <source>
        <strain evidence="3 4">RL17-379-BIB-C</strain>
    </source>
</reference>
<proteinExistence type="predicted"/>
<name>A0ABW9CAJ3_9BURK</name>
<accession>A0ABW9CAJ3</accession>
<evidence type="ECO:0000313" key="3">
    <source>
        <dbReference type="EMBL" id="MFM0448566.1"/>
    </source>
</evidence>
<feature type="compositionally biased region" description="Polar residues" evidence="1">
    <location>
        <begin position="59"/>
        <end position="68"/>
    </location>
</feature>
<keyword evidence="4" id="KW-1185">Reference proteome</keyword>
<sequence length="103" mass="10882">MKSRLFSISLIAIATALPVASFAQPANGSLTPADVRAQSAEAAQDHRMQSKVHYPDVQQAANQNQSADTGGYGQQTGGSSESRMRPSRNAVRSSAVDGVFTHH</sequence>
<feature type="signal peptide" evidence="2">
    <location>
        <begin position="1"/>
        <end position="25"/>
    </location>
</feature>
<feature type="region of interest" description="Disordered" evidence="1">
    <location>
        <begin position="25"/>
        <end position="103"/>
    </location>
</feature>
<dbReference type="RefSeq" id="WP_408131826.1">
    <property type="nucleotide sequence ID" value="NZ_JAQQCO010000011.1"/>
</dbReference>
<evidence type="ECO:0000313" key="4">
    <source>
        <dbReference type="Proteomes" id="UP001629288"/>
    </source>
</evidence>
<evidence type="ECO:0000256" key="1">
    <source>
        <dbReference type="SAM" id="MobiDB-lite"/>
    </source>
</evidence>
<dbReference type="EMBL" id="JAQQDH010000026">
    <property type="protein sequence ID" value="MFM0448566.1"/>
    <property type="molecule type" value="Genomic_DNA"/>
</dbReference>
<gene>
    <name evidence="3" type="ORF">PQR00_33840</name>
</gene>
<comment type="caution">
    <text evidence="3">The sequence shown here is derived from an EMBL/GenBank/DDBJ whole genome shotgun (WGS) entry which is preliminary data.</text>
</comment>